<proteinExistence type="predicted"/>
<dbReference type="Proteomes" id="UP000050525">
    <property type="component" value="Unassembled WGS sequence"/>
</dbReference>
<dbReference type="EMBL" id="AKHW03003532">
    <property type="protein sequence ID" value="KYO34339.1"/>
    <property type="molecule type" value="Genomic_DNA"/>
</dbReference>
<keyword evidence="3" id="KW-1185">Reference proteome</keyword>
<gene>
    <name evidence="2" type="ORF">Y1Q_0007614</name>
</gene>
<comment type="caution">
    <text evidence="2">The sequence shown here is derived from an EMBL/GenBank/DDBJ whole genome shotgun (WGS) entry which is preliminary data.</text>
</comment>
<reference evidence="2 3" key="1">
    <citation type="journal article" date="2012" name="Genome Biol.">
        <title>Sequencing three crocodilian genomes to illuminate the evolution of archosaurs and amniotes.</title>
        <authorList>
            <person name="St John J.A."/>
            <person name="Braun E.L."/>
            <person name="Isberg S.R."/>
            <person name="Miles L.G."/>
            <person name="Chong A.Y."/>
            <person name="Gongora J."/>
            <person name="Dalzell P."/>
            <person name="Moran C."/>
            <person name="Bed'hom B."/>
            <person name="Abzhanov A."/>
            <person name="Burgess S.C."/>
            <person name="Cooksey A.M."/>
            <person name="Castoe T.A."/>
            <person name="Crawford N.G."/>
            <person name="Densmore L.D."/>
            <person name="Drew J.C."/>
            <person name="Edwards S.V."/>
            <person name="Faircloth B.C."/>
            <person name="Fujita M.K."/>
            <person name="Greenwold M.J."/>
            <person name="Hoffmann F.G."/>
            <person name="Howard J.M."/>
            <person name="Iguchi T."/>
            <person name="Janes D.E."/>
            <person name="Khan S.Y."/>
            <person name="Kohno S."/>
            <person name="de Koning A.J."/>
            <person name="Lance S.L."/>
            <person name="McCarthy F.M."/>
            <person name="McCormack J.E."/>
            <person name="Merchant M.E."/>
            <person name="Peterson D.G."/>
            <person name="Pollock D.D."/>
            <person name="Pourmand N."/>
            <person name="Raney B.J."/>
            <person name="Roessler K.A."/>
            <person name="Sanford J.R."/>
            <person name="Sawyer R.H."/>
            <person name="Schmidt C.J."/>
            <person name="Triplett E.W."/>
            <person name="Tuberville T.D."/>
            <person name="Venegas-Anaya M."/>
            <person name="Howard J.T."/>
            <person name="Jarvis E.D."/>
            <person name="Guillette L.J.Jr."/>
            <person name="Glenn T.C."/>
            <person name="Green R.E."/>
            <person name="Ray D.A."/>
        </authorList>
    </citation>
    <scope>NUCLEOTIDE SEQUENCE [LARGE SCALE GENOMIC DNA]</scope>
    <source>
        <strain evidence="2">KSC_2009_1</strain>
    </source>
</reference>
<name>A0A151NCK1_ALLMI</name>
<accession>A0A151NCK1</accession>
<evidence type="ECO:0000256" key="1">
    <source>
        <dbReference type="SAM" id="MobiDB-lite"/>
    </source>
</evidence>
<evidence type="ECO:0000313" key="2">
    <source>
        <dbReference type="EMBL" id="KYO34339.1"/>
    </source>
</evidence>
<evidence type="ECO:0000313" key="3">
    <source>
        <dbReference type="Proteomes" id="UP000050525"/>
    </source>
</evidence>
<feature type="region of interest" description="Disordered" evidence="1">
    <location>
        <begin position="29"/>
        <end position="52"/>
    </location>
</feature>
<protein>
    <submittedName>
        <fullName evidence="2">Uncharacterized protein</fullName>
    </submittedName>
</protein>
<sequence>MKVEMWLQAFPGHALIRWLFLSPFSRKGTETQRRSDFPTGSDNQDENPDFLPQSCASTTKLSYTGSAKHSFTTTQKKTIPL</sequence>
<organism evidence="2 3">
    <name type="scientific">Alligator mississippiensis</name>
    <name type="common">American alligator</name>
    <dbReference type="NCBI Taxonomy" id="8496"/>
    <lineage>
        <taxon>Eukaryota</taxon>
        <taxon>Metazoa</taxon>
        <taxon>Chordata</taxon>
        <taxon>Craniata</taxon>
        <taxon>Vertebrata</taxon>
        <taxon>Euteleostomi</taxon>
        <taxon>Archelosauria</taxon>
        <taxon>Archosauria</taxon>
        <taxon>Crocodylia</taxon>
        <taxon>Alligatoridae</taxon>
        <taxon>Alligatorinae</taxon>
        <taxon>Alligator</taxon>
    </lineage>
</organism>
<dbReference type="AlphaFoldDB" id="A0A151NCK1"/>